<proteinExistence type="predicted"/>
<gene>
    <name evidence="2" type="ORF">LSALG_LOCUS784</name>
</gene>
<name>A0AA35UMC4_LACSI</name>
<feature type="region of interest" description="Disordered" evidence="1">
    <location>
        <begin position="106"/>
        <end position="142"/>
    </location>
</feature>
<dbReference type="Proteomes" id="UP001177003">
    <property type="component" value="Chromosome 0"/>
</dbReference>
<reference evidence="2" key="1">
    <citation type="submission" date="2023-04" db="EMBL/GenBank/DDBJ databases">
        <authorList>
            <person name="Vijverberg K."/>
            <person name="Xiong W."/>
            <person name="Schranz E."/>
        </authorList>
    </citation>
    <scope>NUCLEOTIDE SEQUENCE</scope>
</reference>
<evidence type="ECO:0000313" key="2">
    <source>
        <dbReference type="EMBL" id="CAI9259924.1"/>
    </source>
</evidence>
<sequence>MMVTMDATFELIIPTPSARILQPALDKFLRSLLKEQVDIQALAHAFELTRQGAVDSLKFAKGDLFQAFQNEVCQMRLDTTMLDELIHEYCVYRGIVGAPNPSCEGMKIGHEPSESESTLSVEARNGSNKLANADMDSPGTEE</sequence>
<evidence type="ECO:0000313" key="3">
    <source>
        <dbReference type="Proteomes" id="UP001177003"/>
    </source>
</evidence>
<dbReference type="EMBL" id="OX465086">
    <property type="protein sequence ID" value="CAI9259924.1"/>
    <property type="molecule type" value="Genomic_DNA"/>
</dbReference>
<accession>A0AA35UMC4</accession>
<protein>
    <submittedName>
        <fullName evidence="2">Uncharacterized protein</fullName>
    </submittedName>
</protein>
<dbReference type="AlphaFoldDB" id="A0AA35UMC4"/>
<organism evidence="2 3">
    <name type="scientific">Lactuca saligna</name>
    <name type="common">Willowleaf lettuce</name>
    <dbReference type="NCBI Taxonomy" id="75948"/>
    <lineage>
        <taxon>Eukaryota</taxon>
        <taxon>Viridiplantae</taxon>
        <taxon>Streptophyta</taxon>
        <taxon>Embryophyta</taxon>
        <taxon>Tracheophyta</taxon>
        <taxon>Spermatophyta</taxon>
        <taxon>Magnoliopsida</taxon>
        <taxon>eudicotyledons</taxon>
        <taxon>Gunneridae</taxon>
        <taxon>Pentapetalae</taxon>
        <taxon>asterids</taxon>
        <taxon>campanulids</taxon>
        <taxon>Asterales</taxon>
        <taxon>Asteraceae</taxon>
        <taxon>Cichorioideae</taxon>
        <taxon>Cichorieae</taxon>
        <taxon>Lactucinae</taxon>
        <taxon>Lactuca</taxon>
    </lineage>
</organism>
<feature type="compositionally biased region" description="Polar residues" evidence="1">
    <location>
        <begin position="115"/>
        <end position="130"/>
    </location>
</feature>
<evidence type="ECO:0000256" key="1">
    <source>
        <dbReference type="SAM" id="MobiDB-lite"/>
    </source>
</evidence>
<keyword evidence="3" id="KW-1185">Reference proteome</keyword>